<sequence length="68" mass="7977">MDTSRHCASFIGLQRKHGEVVQEVQQFDIRWTVNKANNTMIVGWYLSCDFLISFLYLWFNSAALLCFL</sequence>
<dbReference type="Proteomes" id="UP001603857">
    <property type="component" value="Unassembled WGS sequence"/>
</dbReference>
<evidence type="ECO:0000256" key="1">
    <source>
        <dbReference type="SAM" id="Phobius"/>
    </source>
</evidence>
<dbReference type="EMBL" id="JBGMDY010000002">
    <property type="protein sequence ID" value="KAL2343661.1"/>
    <property type="molecule type" value="Genomic_DNA"/>
</dbReference>
<accession>A0ABD1N6D0</accession>
<gene>
    <name evidence="2" type="ORF">Fmac_004946</name>
</gene>
<evidence type="ECO:0000313" key="2">
    <source>
        <dbReference type="EMBL" id="KAL2343661.1"/>
    </source>
</evidence>
<keyword evidence="1" id="KW-1133">Transmembrane helix</keyword>
<proteinExistence type="predicted"/>
<evidence type="ECO:0000313" key="3">
    <source>
        <dbReference type="Proteomes" id="UP001603857"/>
    </source>
</evidence>
<evidence type="ECO:0008006" key="4">
    <source>
        <dbReference type="Google" id="ProtNLM"/>
    </source>
</evidence>
<name>A0ABD1N6D0_9FABA</name>
<keyword evidence="1" id="KW-0812">Transmembrane</keyword>
<reference evidence="2 3" key="1">
    <citation type="submission" date="2024-08" db="EMBL/GenBank/DDBJ databases">
        <title>Insights into the chromosomal genome structure of Flemingia macrophylla.</title>
        <authorList>
            <person name="Ding Y."/>
            <person name="Zhao Y."/>
            <person name="Bi W."/>
            <person name="Wu M."/>
            <person name="Zhao G."/>
            <person name="Gong Y."/>
            <person name="Li W."/>
            <person name="Zhang P."/>
        </authorList>
    </citation>
    <scope>NUCLEOTIDE SEQUENCE [LARGE SCALE GENOMIC DNA]</scope>
    <source>
        <strain evidence="2">DYQJB</strain>
        <tissue evidence="2">Leaf</tissue>
    </source>
</reference>
<keyword evidence="1" id="KW-0472">Membrane</keyword>
<organism evidence="2 3">
    <name type="scientific">Flemingia macrophylla</name>
    <dbReference type="NCBI Taxonomy" id="520843"/>
    <lineage>
        <taxon>Eukaryota</taxon>
        <taxon>Viridiplantae</taxon>
        <taxon>Streptophyta</taxon>
        <taxon>Embryophyta</taxon>
        <taxon>Tracheophyta</taxon>
        <taxon>Spermatophyta</taxon>
        <taxon>Magnoliopsida</taxon>
        <taxon>eudicotyledons</taxon>
        <taxon>Gunneridae</taxon>
        <taxon>Pentapetalae</taxon>
        <taxon>rosids</taxon>
        <taxon>fabids</taxon>
        <taxon>Fabales</taxon>
        <taxon>Fabaceae</taxon>
        <taxon>Papilionoideae</taxon>
        <taxon>50 kb inversion clade</taxon>
        <taxon>NPAAA clade</taxon>
        <taxon>indigoferoid/millettioid clade</taxon>
        <taxon>Phaseoleae</taxon>
        <taxon>Flemingia</taxon>
    </lineage>
</organism>
<dbReference type="AlphaFoldDB" id="A0ABD1N6D0"/>
<comment type="caution">
    <text evidence="2">The sequence shown here is derived from an EMBL/GenBank/DDBJ whole genome shotgun (WGS) entry which is preliminary data.</text>
</comment>
<feature type="transmembrane region" description="Helical" evidence="1">
    <location>
        <begin position="44"/>
        <end position="67"/>
    </location>
</feature>
<keyword evidence="3" id="KW-1185">Reference proteome</keyword>
<protein>
    <recommendedName>
        <fullName evidence="4">Transmembrane protein</fullName>
    </recommendedName>
</protein>